<dbReference type="GO" id="GO:0045892">
    <property type="term" value="P:negative regulation of DNA-templated transcription"/>
    <property type="evidence" value="ECO:0007669"/>
    <property type="project" value="TreeGrafter"/>
</dbReference>
<dbReference type="Proteomes" id="UP000551327">
    <property type="component" value="Unassembled WGS sequence"/>
</dbReference>
<comment type="caution">
    <text evidence="6">The sequence shown here is derived from an EMBL/GenBank/DDBJ whole genome shotgun (WGS) entry which is preliminary data.</text>
</comment>
<dbReference type="Pfam" id="PF01614">
    <property type="entry name" value="IclR_C"/>
    <property type="match status" value="1"/>
</dbReference>
<evidence type="ECO:0000259" key="5">
    <source>
        <dbReference type="PROSITE" id="PS51078"/>
    </source>
</evidence>
<dbReference type="InterPro" id="IPR050707">
    <property type="entry name" value="HTH_MetabolicPath_Reg"/>
</dbReference>
<evidence type="ECO:0000256" key="3">
    <source>
        <dbReference type="ARBA" id="ARBA00023163"/>
    </source>
</evidence>
<dbReference type="InterPro" id="IPR036388">
    <property type="entry name" value="WH-like_DNA-bd_sf"/>
</dbReference>
<dbReference type="PANTHER" id="PTHR30136:SF35">
    <property type="entry name" value="HTH-TYPE TRANSCRIPTIONAL REGULATOR RV1719"/>
    <property type="match status" value="1"/>
</dbReference>
<keyword evidence="1" id="KW-0805">Transcription regulation</keyword>
<dbReference type="InterPro" id="IPR029016">
    <property type="entry name" value="GAF-like_dom_sf"/>
</dbReference>
<name>A0A7X1FVQ6_9SPHN</name>
<dbReference type="SUPFAM" id="SSF46785">
    <property type="entry name" value="Winged helix' DNA-binding domain"/>
    <property type="match status" value="1"/>
</dbReference>
<dbReference type="InterPro" id="IPR005471">
    <property type="entry name" value="Tscrpt_reg_IclR_N"/>
</dbReference>
<dbReference type="EMBL" id="JACLAX010000001">
    <property type="protein sequence ID" value="MBC2667764.1"/>
    <property type="molecule type" value="Genomic_DNA"/>
</dbReference>
<dbReference type="InterPro" id="IPR036390">
    <property type="entry name" value="WH_DNA-bd_sf"/>
</dbReference>
<evidence type="ECO:0000256" key="2">
    <source>
        <dbReference type="ARBA" id="ARBA00023125"/>
    </source>
</evidence>
<dbReference type="RefSeq" id="WP_185677640.1">
    <property type="nucleotide sequence ID" value="NZ_JACLAX010000001.1"/>
</dbReference>
<organism evidence="6 7">
    <name type="scientific">Novosphingobium piscinae</name>
    <dbReference type="NCBI Taxonomy" id="1507448"/>
    <lineage>
        <taxon>Bacteria</taxon>
        <taxon>Pseudomonadati</taxon>
        <taxon>Pseudomonadota</taxon>
        <taxon>Alphaproteobacteria</taxon>
        <taxon>Sphingomonadales</taxon>
        <taxon>Sphingomonadaceae</taxon>
        <taxon>Novosphingobium</taxon>
    </lineage>
</organism>
<reference evidence="6 7" key="1">
    <citation type="submission" date="2020-08" db="EMBL/GenBank/DDBJ databases">
        <title>The genome sequence of type strain Novosphingobium piscinae KCTC 42194.</title>
        <authorList>
            <person name="Liu Y."/>
        </authorList>
    </citation>
    <scope>NUCLEOTIDE SEQUENCE [LARGE SCALE GENOMIC DNA]</scope>
    <source>
        <strain evidence="6 7">KCTC 42194</strain>
    </source>
</reference>
<dbReference type="SUPFAM" id="SSF55781">
    <property type="entry name" value="GAF domain-like"/>
    <property type="match status" value="1"/>
</dbReference>
<protein>
    <submittedName>
        <fullName evidence="6">Helix-turn-helix domain-containing protein</fullName>
    </submittedName>
</protein>
<evidence type="ECO:0000313" key="6">
    <source>
        <dbReference type="EMBL" id="MBC2667764.1"/>
    </source>
</evidence>
<accession>A0A7X1FVQ6</accession>
<dbReference type="PANTHER" id="PTHR30136">
    <property type="entry name" value="HELIX-TURN-HELIX TRANSCRIPTIONAL REGULATOR, ICLR FAMILY"/>
    <property type="match status" value="1"/>
</dbReference>
<dbReference type="InterPro" id="IPR014757">
    <property type="entry name" value="Tscrpt_reg_IclR_C"/>
</dbReference>
<gene>
    <name evidence="6" type="ORF">H7F53_01225</name>
</gene>
<feature type="domain" description="IclR-ED" evidence="5">
    <location>
        <begin position="63"/>
        <end position="247"/>
    </location>
</feature>
<feature type="domain" description="HTH iclR-type" evidence="4">
    <location>
        <begin position="9"/>
        <end position="69"/>
    </location>
</feature>
<evidence type="ECO:0000256" key="1">
    <source>
        <dbReference type="ARBA" id="ARBA00023015"/>
    </source>
</evidence>
<evidence type="ECO:0000313" key="7">
    <source>
        <dbReference type="Proteomes" id="UP000551327"/>
    </source>
</evidence>
<evidence type="ECO:0000259" key="4">
    <source>
        <dbReference type="PROSITE" id="PS51077"/>
    </source>
</evidence>
<dbReference type="PROSITE" id="PS51078">
    <property type="entry name" value="ICLR_ED"/>
    <property type="match status" value="1"/>
</dbReference>
<dbReference type="PROSITE" id="PS51077">
    <property type="entry name" value="HTH_ICLR"/>
    <property type="match status" value="1"/>
</dbReference>
<dbReference type="Gene3D" id="3.30.450.40">
    <property type="match status" value="1"/>
</dbReference>
<dbReference type="Gene3D" id="1.10.10.10">
    <property type="entry name" value="Winged helix-like DNA-binding domain superfamily/Winged helix DNA-binding domain"/>
    <property type="match status" value="1"/>
</dbReference>
<sequence length="247" mass="26458">MDRATSAPVKSALRTLDVIELVVARADGAQAHEIAATLSMPESSASYLLRTLCERGYLVRAGRTYRPGPGLDRLRLPPSALTLADRVTPLVRAMCAELNETTSFMVQADWSAEALVTETSDHPLRYAIAIGERRPLHVLAAGKAILAALAEDQLIRYFAEAERAALTAQTLIDEAALRTELARVRASGLAEAHEESLAGISSLGCAVHIDGQLAGALSIAVPTVRFSPALRDRFGRLRSRLLGPLEG</sequence>
<keyword evidence="7" id="KW-1185">Reference proteome</keyword>
<dbReference type="AlphaFoldDB" id="A0A7X1FVQ6"/>
<keyword evidence="3" id="KW-0804">Transcription</keyword>
<proteinExistence type="predicted"/>
<dbReference type="GO" id="GO:0003677">
    <property type="term" value="F:DNA binding"/>
    <property type="evidence" value="ECO:0007669"/>
    <property type="project" value="UniProtKB-KW"/>
</dbReference>
<dbReference type="Pfam" id="PF09339">
    <property type="entry name" value="HTH_IclR"/>
    <property type="match status" value="1"/>
</dbReference>
<keyword evidence="2" id="KW-0238">DNA-binding</keyword>
<dbReference type="GO" id="GO:0003700">
    <property type="term" value="F:DNA-binding transcription factor activity"/>
    <property type="evidence" value="ECO:0007669"/>
    <property type="project" value="TreeGrafter"/>
</dbReference>